<dbReference type="PROSITE" id="PS00108">
    <property type="entry name" value="PROTEIN_KINASE_ST"/>
    <property type="match status" value="1"/>
</dbReference>
<feature type="compositionally biased region" description="Polar residues" evidence="4">
    <location>
        <begin position="615"/>
        <end position="628"/>
    </location>
</feature>
<dbReference type="SMART" id="SM00220">
    <property type="entry name" value="S_TKc"/>
    <property type="match status" value="1"/>
</dbReference>
<feature type="compositionally biased region" description="Polar residues" evidence="4">
    <location>
        <begin position="108"/>
        <end position="119"/>
    </location>
</feature>
<feature type="compositionally biased region" description="Polar residues" evidence="4">
    <location>
        <begin position="462"/>
        <end position="494"/>
    </location>
</feature>
<reference evidence="6 7" key="1">
    <citation type="submission" date="2018-06" db="EMBL/GenBank/DDBJ databases">
        <title>Whole genome sequencing of Candida tropicalis (genome annotated by CSBL at Korea University).</title>
        <authorList>
            <person name="Ahn J."/>
        </authorList>
    </citation>
    <scope>NUCLEOTIDE SEQUENCE [LARGE SCALE GENOMIC DNA]</scope>
    <source>
        <strain evidence="6 7">ATCC 20962</strain>
    </source>
</reference>
<feature type="region of interest" description="Disordered" evidence="4">
    <location>
        <begin position="462"/>
        <end position="501"/>
    </location>
</feature>
<keyword evidence="7" id="KW-1185">Reference proteome</keyword>
<dbReference type="InterPro" id="IPR000719">
    <property type="entry name" value="Prot_kinase_dom"/>
</dbReference>
<feature type="compositionally biased region" description="Polar residues" evidence="4">
    <location>
        <begin position="591"/>
        <end position="602"/>
    </location>
</feature>
<dbReference type="OrthoDB" id="4062651at2759"/>
<proteinExistence type="predicted"/>
<dbReference type="InterPro" id="IPR017441">
    <property type="entry name" value="Protein_kinase_ATP_BS"/>
</dbReference>
<feature type="compositionally biased region" description="Low complexity" evidence="4">
    <location>
        <begin position="603"/>
        <end position="614"/>
    </location>
</feature>
<dbReference type="GO" id="GO:0005524">
    <property type="term" value="F:ATP binding"/>
    <property type="evidence" value="ECO:0007669"/>
    <property type="project" value="UniProtKB-UniRule"/>
</dbReference>
<dbReference type="GO" id="GO:0005634">
    <property type="term" value="C:nucleus"/>
    <property type="evidence" value="ECO:0007669"/>
    <property type="project" value="TreeGrafter"/>
</dbReference>
<feature type="compositionally biased region" description="Polar residues" evidence="4">
    <location>
        <begin position="752"/>
        <end position="773"/>
    </location>
</feature>
<organism evidence="6 7">
    <name type="scientific">Candida viswanathii</name>
    <dbReference type="NCBI Taxonomy" id="5486"/>
    <lineage>
        <taxon>Eukaryota</taxon>
        <taxon>Fungi</taxon>
        <taxon>Dikarya</taxon>
        <taxon>Ascomycota</taxon>
        <taxon>Saccharomycotina</taxon>
        <taxon>Pichiomycetes</taxon>
        <taxon>Debaryomycetaceae</taxon>
        <taxon>Candida/Lodderomyces clade</taxon>
        <taxon>Candida</taxon>
    </lineage>
</organism>
<dbReference type="PANTHER" id="PTHR44167:SF24">
    <property type="entry name" value="SERINE_THREONINE-PROTEIN KINASE CHK2"/>
    <property type="match status" value="1"/>
</dbReference>
<dbReference type="InterPro" id="IPR011009">
    <property type="entry name" value="Kinase-like_dom_sf"/>
</dbReference>
<feature type="compositionally biased region" description="Basic and acidic residues" evidence="4">
    <location>
        <begin position="774"/>
        <end position="783"/>
    </location>
</feature>
<dbReference type="EMBL" id="QLNQ01000028">
    <property type="protein sequence ID" value="RCK57842.1"/>
    <property type="molecule type" value="Genomic_DNA"/>
</dbReference>
<dbReference type="GO" id="GO:0004674">
    <property type="term" value="F:protein serine/threonine kinase activity"/>
    <property type="evidence" value="ECO:0007669"/>
    <property type="project" value="TreeGrafter"/>
</dbReference>
<dbReference type="SUPFAM" id="SSF56112">
    <property type="entry name" value="Protein kinase-like (PK-like)"/>
    <property type="match status" value="1"/>
</dbReference>
<evidence type="ECO:0000256" key="4">
    <source>
        <dbReference type="SAM" id="MobiDB-lite"/>
    </source>
</evidence>
<evidence type="ECO:0000256" key="3">
    <source>
        <dbReference type="PROSITE-ProRule" id="PRU10141"/>
    </source>
</evidence>
<feature type="compositionally biased region" description="Low complexity" evidence="4">
    <location>
        <begin position="35"/>
        <end position="52"/>
    </location>
</feature>
<feature type="compositionally biased region" description="Low complexity" evidence="4">
    <location>
        <begin position="726"/>
        <end position="745"/>
    </location>
</feature>
<feature type="binding site" evidence="3">
    <location>
        <position position="225"/>
    </location>
    <ligand>
        <name>ATP</name>
        <dbReference type="ChEBI" id="CHEBI:30616"/>
    </ligand>
</feature>
<dbReference type="GO" id="GO:0030447">
    <property type="term" value="P:filamentous growth"/>
    <property type="evidence" value="ECO:0007669"/>
    <property type="project" value="UniProtKB-ARBA"/>
</dbReference>
<name>A0A367XYI8_9ASCO</name>
<evidence type="ECO:0000313" key="7">
    <source>
        <dbReference type="Proteomes" id="UP000253472"/>
    </source>
</evidence>
<feature type="compositionally biased region" description="Low complexity" evidence="4">
    <location>
        <begin position="540"/>
        <end position="560"/>
    </location>
</feature>
<dbReference type="Gene3D" id="1.10.510.10">
    <property type="entry name" value="Transferase(Phosphotransferase) domain 1"/>
    <property type="match status" value="1"/>
</dbReference>
<protein>
    <submittedName>
        <fullName evidence="6">Serine/threonine-protein kinase PTK1/STK1</fullName>
    </submittedName>
</protein>
<evidence type="ECO:0000259" key="5">
    <source>
        <dbReference type="PROSITE" id="PS50011"/>
    </source>
</evidence>
<dbReference type="InterPro" id="IPR008271">
    <property type="entry name" value="Ser/Thr_kinase_AS"/>
</dbReference>
<feature type="region of interest" description="Disordered" evidence="4">
    <location>
        <begin position="654"/>
        <end position="783"/>
    </location>
</feature>
<feature type="domain" description="Protein kinase" evidence="5">
    <location>
        <begin position="195"/>
        <end position="530"/>
    </location>
</feature>
<keyword evidence="6" id="KW-0418">Kinase</keyword>
<dbReference type="PROSITE" id="PS50011">
    <property type="entry name" value="PROTEIN_KINASE_DOM"/>
    <property type="match status" value="1"/>
</dbReference>
<feature type="region of interest" description="Disordered" evidence="4">
    <location>
        <begin position="526"/>
        <end position="636"/>
    </location>
</feature>
<feature type="compositionally biased region" description="Polar residues" evidence="4">
    <location>
        <begin position="563"/>
        <end position="582"/>
    </location>
</feature>
<dbReference type="GO" id="GO:0044773">
    <property type="term" value="P:mitotic DNA damage checkpoint signaling"/>
    <property type="evidence" value="ECO:0007669"/>
    <property type="project" value="TreeGrafter"/>
</dbReference>
<accession>A0A367XYI8</accession>
<keyword evidence="2 3" id="KW-0067">ATP-binding</keyword>
<gene>
    <name evidence="6" type="primary">PTK1</name>
    <name evidence="6" type="ORF">Cantr_06843</name>
</gene>
<dbReference type="PANTHER" id="PTHR44167">
    <property type="entry name" value="OVARIAN-SPECIFIC SERINE/THREONINE-PROTEIN KINASE LOK-RELATED"/>
    <property type="match status" value="1"/>
</dbReference>
<dbReference type="PROSITE" id="PS00107">
    <property type="entry name" value="PROTEIN_KINASE_ATP"/>
    <property type="match status" value="1"/>
</dbReference>
<feature type="region of interest" description="Disordered" evidence="4">
    <location>
        <begin position="108"/>
        <end position="134"/>
    </location>
</feature>
<evidence type="ECO:0000313" key="6">
    <source>
        <dbReference type="EMBL" id="RCK57842.1"/>
    </source>
</evidence>
<keyword evidence="6" id="KW-0808">Transferase</keyword>
<dbReference type="Pfam" id="PF00069">
    <property type="entry name" value="Pkinase"/>
    <property type="match status" value="1"/>
</dbReference>
<dbReference type="AlphaFoldDB" id="A0A367XYI8"/>
<feature type="region of interest" description="Disordered" evidence="4">
    <location>
        <begin position="1"/>
        <end position="89"/>
    </location>
</feature>
<comment type="caution">
    <text evidence="6">The sequence shown here is derived from an EMBL/GenBank/DDBJ whole genome shotgun (WGS) entry which is preliminary data.</text>
</comment>
<dbReference type="GO" id="GO:0005737">
    <property type="term" value="C:cytoplasm"/>
    <property type="evidence" value="ECO:0007669"/>
    <property type="project" value="TreeGrafter"/>
</dbReference>
<dbReference type="STRING" id="5486.A0A367XYI8"/>
<sequence length="836" mass="91290">MPNIKSMFKKEPTPDISSSSSSTGLSKLFHRQAAPTSPVLPSSTSPITPPHSSMRRAASINSLKRRNTNPIQSTTANNNKKAPGHPGRKTLSKAETFAHLNQLDTRNAQKQQLRSSRAPSNHAAPATPHADKIVYNPYGLNKSATQERPKNTSFYMSGVNDGERILANPVASPNDYLPDYLKQQHINLLEDFEIDVGTRKLGDGGSSDVRIINACHNKKSLFALKRFTLLSKETDEEFYKRVLAEYILHHQAAKSRHVVDVIAILRIQSQSNLSRGWGMVMEFCGGGDLFSLIVKPGWKNTALAEKYCLFKQISYGVKFLHDHDIVHRDLKPENVLLDANGLANCVILVLVNMVTNPVRLSTAYVGSPPYSPPEVMLLKEKSSTEVKNFATIHSRWTAGFESTGASRAAWKLCDPSANTRYTIDMLFQDPWFKGLEMCVYEHPDQEVTPFVLPGTGGNVNTHPSFSSGYTSAANSQAPSRRGTFSSRQVASSGYESHDEGLHTPIKSMLDLCEVSDKIKKTTLNENSNFLSHSPPHNEAAKNNNNNNNNNNVAPAATNGNTNGGDVSSSNASLHSVESASSKLKSRLDPGTTLSAPTINDVLSSSSPMSSNSSSVDRTNQTTSPTANGNLPAVEESDVEHEECDSMLALNFKHANPPGQFPPTSPKEEFPTIPVPADNVPIPKEELEVEKEPKIECEPLAEIKDENGADEESEKLQVPRDGPTPQPNNSNNNNNLPANNDSSNDSFAKEPSPSFSAAESIISADTATTANNKQAQEEEKLGEHQEGFCTLAELKIPELKEATDLQLNKDGTCELGYKIKKHHHTEVSNVSNTGSRR</sequence>
<evidence type="ECO:0000256" key="1">
    <source>
        <dbReference type="ARBA" id="ARBA00022741"/>
    </source>
</evidence>
<feature type="compositionally biased region" description="Polar residues" evidence="4">
    <location>
        <begin position="68"/>
        <end position="80"/>
    </location>
</feature>
<dbReference type="Proteomes" id="UP000253472">
    <property type="component" value="Unassembled WGS sequence"/>
</dbReference>
<feature type="compositionally biased region" description="Basic and acidic residues" evidence="4">
    <location>
        <begin position="682"/>
        <end position="706"/>
    </location>
</feature>
<evidence type="ECO:0000256" key="2">
    <source>
        <dbReference type="ARBA" id="ARBA00022840"/>
    </source>
</evidence>
<keyword evidence="1 3" id="KW-0547">Nucleotide-binding</keyword>